<keyword evidence="4 8" id="KW-0479">Metal-binding</keyword>
<dbReference type="PRINTS" id="PR00463">
    <property type="entry name" value="EP450I"/>
</dbReference>
<gene>
    <name evidence="10" type="ORF">LTR24_001713</name>
</gene>
<evidence type="ECO:0000313" key="11">
    <source>
        <dbReference type="Proteomes" id="UP001345013"/>
    </source>
</evidence>
<organism evidence="10 11">
    <name type="scientific">Lithohypha guttulata</name>
    <dbReference type="NCBI Taxonomy" id="1690604"/>
    <lineage>
        <taxon>Eukaryota</taxon>
        <taxon>Fungi</taxon>
        <taxon>Dikarya</taxon>
        <taxon>Ascomycota</taxon>
        <taxon>Pezizomycotina</taxon>
        <taxon>Eurotiomycetes</taxon>
        <taxon>Chaetothyriomycetidae</taxon>
        <taxon>Chaetothyriales</taxon>
        <taxon>Trichomeriaceae</taxon>
        <taxon>Lithohypha</taxon>
    </lineage>
</organism>
<comment type="cofactor">
    <cofactor evidence="1">
        <name>heme</name>
        <dbReference type="ChEBI" id="CHEBI:30413"/>
    </cofactor>
</comment>
<evidence type="ECO:0000256" key="5">
    <source>
        <dbReference type="ARBA" id="ARBA00023002"/>
    </source>
</evidence>
<keyword evidence="5 8" id="KW-0560">Oxidoreductase</keyword>
<dbReference type="PANTHER" id="PTHR24305:SF157">
    <property type="entry name" value="N-ACETYLTRYPTOPHAN 6-HYDROXYLASE IVOC-RELATED"/>
    <property type="match status" value="1"/>
</dbReference>
<dbReference type="SUPFAM" id="SSF48264">
    <property type="entry name" value="Cytochrome P450"/>
    <property type="match status" value="1"/>
</dbReference>
<dbReference type="PROSITE" id="PS00086">
    <property type="entry name" value="CYTOCHROME_P450"/>
    <property type="match status" value="1"/>
</dbReference>
<keyword evidence="9" id="KW-0472">Membrane</keyword>
<evidence type="ECO:0000256" key="4">
    <source>
        <dbReference type="ARBA" id="ARBA00022723"/>
    </source>
</evidence>
<dbReference type="PRINTS" id="PR00385">
    <property type="entry name" value="P450"/>
</dbReference>
<sequence length="522" mass="58974">MELPTVSNAAVIAGFSSLVLYCVLGALYRLYFHPLAKFPGPRLAAVTGWYEFYHDIIHRGLFIWHIQKLHDQYGEFEEDEILVYLLNSDAGPIVRITPSELHIRDPDYYEEIYAAAAKKKDKWSGWVVMAGAPDSAFATASHNLHRLRRSALNPFFSKRAIANNEAQIKEKIEHLCRRLKDCIENDEVVRLDAAFMALTMDIITQFAFGDSYNYLEEPDFKLEWKETVIGGSANGVFLRQFPWALPILKATPLSLLQVANPKAARLVAWQHMMRRQADAILAKNAAGKKAEGTIFQAVLDSDIPLAEKTAERLTDEAQTLVGAGSETTAKSLAMISFFLASDRKKLQKLRDEILTIGPEPDGSFVLLKLEQLPYLTACITEGVRMMSGVTTRLPRVAHEPMKYQEWEIPTGTPVSQMNYVVNNDPKLFPKPLEFHPERWIEAEDSGIRLDRYMVSFGKGSRSCVGINLAWAELYLTLAYVATRFDMEVYDTTAERDVLIDRDFFVGVPKEESKGIRVKVVKA</sequence>
<feature type="transmembrane region" description="Helical" evidence="9">
    <location>
        <begin position="6"/>
        <end position="28"/>
    </location>
</feature>
<accession>A0ABR0KLV2</accession>
<protein>
    <recommendedName>
        <fullName evidence="12">Cytochrome P450</fullName>
    </recommendedName>
</protein>
<dbReference type="Pfam" id="PF00067">
    <property type="entry name" value="p450"/>
    <property type="match status" value="1"/>
</dbReference>
<dbReference type="InterPro" id="IPR017972">
    <property type="entry name" value="Cyt_P450_CS"/>
</dbReference>
<proteinExistence type="inferred from homology"/>
<comment type="similarity">
    <text evidence="2 8">Belongs to the cytochrome P450 family.</text>
</comment>
<evidence type="ECO:0000256" key="2">
    <source>
        <dbReference type="ARBA" id="ARBA00010617"/>
    </source>
</evidence>
<keyword evidence="9" id="KW-1133">Transmembrane helix</keyword>
<dbReference type="EMBL" id="JAVRRG010000013">
    <property type="protein sequence ID" value="KAK5098608.1"/>
    <property type="molecule type" value="Genomic_DNA"/>
</dbReference>
<keyword evidence="7 8" id="KW-0503">Monooxygenase</keyword>
<keyword evidence="3 8" id="KW-0349">Heme</keyword>
<dbReference type="Gene3D" id="1.10.630.10">
    <property type="entry name" value="Cytochrome P450"/>
    <property type="match status" value="1"/>
</dbReference>
<dbReference type="Proteomes" id="UP001345013">
    <property type="component" value="Unassembled WGS sequence"/>
</dbReference>
<evidence type="ECO:0000256" key="9">
    <source>
        <dbReference type="SAM" id="Phobius"/>
    </source>
</evidence>
<reference evidence="10 11" key="1">
    <citation type="submission" date="2023-08" db="EMBL/GenBank/DDBJ databases">
        <title>Black Yeasts Isolated from many extreme environments.</title>
        <authorList>
            <person name="Coleine C."/>
            <person name="Stajich J.E."/>
            <person name="Selbmann L."/>
        </authorList>
    </citation>
    <scope>NUCLEOTIDE SEQUENCE [LARGE SCALE GENOMIC DNA]</scope>
    <source>
        <strain evidence="10 11">CCFEE 5885</strain>
    </source>
</reference>
<evidence type="ECO:0000256" key="1">
    <source>
        <dbReference type="ARBA" id="ARBA00001971"/>
    </source>
</evidence>
<dbReference type="InterPro" id="IPR001128">
    <property type="entry name" value="Cyt_P450"/>
</dbReference>
<keyword evidence="11" id="KW-1185">Reference proteome</keyword>
<comment type="caution">
    <text evidence="10">The sequence shown here is derived from an EMBL/GenBank/DDBJ whole genome shotgun (WGS) entry which is preliminary data.</text>
</comment>
<name>A0ABR0KLV2_9EURO</name>
<dbReference type="CDD" id="cd11062">
    <property type="entry name" value="CYP58-like"/>
    <property type="match status" value="1"/>
</dbReference>
<keyword evidence="9" id="KW-0812">Transmembrane</keyword>
<dbReference type="PANTHER" id="PTHR24305">
    <property type="entry name" value="CYTOCHROME P450"/>
    <property type="match status" value="1"/>
</dbReference>
<dbReference type="InterPro" id="IPR036396">
    <property type="entry name" value="Cyt_P450_sf"/>
</dbReference>
<keyword evidence="6 8" id="KW-0408">Iron</keyword>
<evidence type="ECO:0000256" key="6">
    <source>
        <dbReference type="ARBA" id="ARBA00023004"/>
    </source>
</evidence>
<dbReference type="InterPro" id="IPR050121">
    <property type="entry name" value="Cytochrome_P450_monoxygenase"/>
</dbReference>
<evidence type="ECO:0000313" key="10">
    <source>
        <dbReference type="EMBL" id="KAK5098608.1"/>
    </source>
</evidence>
<evidence type="ECO:0000256" key="8">
    <source>
        <dbReference type="RuleBase" id="RU000461"/>
    </source>
</evidence>
<evidence type="ECO:0000256" key="3">
    <source>
        <dbReference type="ARBA" id="ARBA00022617"/>
    </source>
</evidence>
<evidence type="ECO:0000256" key="7">
    <source>
        <dbReference type="ARBA" id="ARBA00023033"/>
    </source>
</evidence>
<dbReference type="InterPro" id="IPR002401">
    <property type="entry name" value="Cyt_P450_E_grp-I"/>
</dbReference>
<evidence type="ECO:0008006" key="12">
    <source>
        <dbReference type="Google" id="ProtNLM"/>
    </source>
</evidence>